<reference evidence="2 3" key="1">
    <citation type="submission" date="2019-02" db="EMBL/GenBank/DDBJ databases">
        <title>Genomic Encyclopedia of Type Strains, Phase IV (KMG-IV): sequencing the most valuable type-strain genomes for metagenomic binning, comparative biology and taxonomic classification.</title>
        <authorList>
            <person name="Goeker M."/>
        </authorList>
    </citation>
    <scope>NUCLEOTIDE SEQUENCE [LARGE SCALE GENOMIC DNA]</scope>
    <source>
        <strain evidence="2 3">DSM 23814</strain>
    </source>
</reference>
<dbReference type="InterPro" id="IPR010753">
    <property type="entry name" value="DUF1330"/>
</dbReference>
<feature type="domain" description="DUF1330" evidence="1">
    <location>
        <begin position="4"/>
        <end position="95"/>
    </location>
</feature>
<dbReference type="PANTHER" id="PTHR41521:SF4">
    <property type="entry name" value="BLR0684 PROTEIN"/>
    <property type="match status" value="1"/>
</dbReference>
<dbReference type="Gene3D" id="3.30.70.100">
    <property type="match status" value="1"/>
</dbReference>
<gene>
    <name evidence="2" type="ORF">EV681_1583</name>
</gene>
<comment type="caution">
    <text evidence="2">The sequence shown here is derived from an EMBL/GenBank/DDBJ whole genome shotgun (WGS) entry which is preliminary data.</text>
</comment>
<dbReference type="SUPFAM" id="SSF54909">
    <property type="entry name" value="Dimeric alpha+beta barrel"/>
    <property type="match status" value="1"/>
</dbReference>
<dbReference type="OrthoDB" id="516779at2"/>
<organism evidence="2 3">
    <name type="scientific">Advenella incenata</name>
    <dbReference type="NCBI Taxonomy" id="267800"/>
    <lineage>
        <taxon>Bacteria</taxon>
        <taxon>Pseudomonadati</taxon>
        <taxon>Pseudomonadota</taxon>
        <taxon>Betaproteobacteria</taxon>
        <taxon>Burkholderiales</taxon>
        <taxon>Alcaligenaceae</taxon>
    </lineage>
</organism>
<evidence type="ECO:0000259" key="1">
    <source>
        <dbReference type="Pfam" id="PF07045"/>
    </source>
</evidence>
<accession>A0A4Q7VTE4</accession>
<dbReference type="PANTHER" id="PTHR41521">
    <property type="match status" value="1"/>
</dbReference>
<protein>
    <submittedName>
        <fullName evidence="2">Uncharacterized protein (DUF1330 family)</fullName>
    </submittedName>
</protein>
<keyword evidence="3" id="KW-1185">Reference proteome</keyword>
<dbReference type="InterPro" id="IPR011008">
    <property type="entry name" value="Dimeric_a/b-barrel"/>
</dbReference>
<dbReference type="AlphaFoldDB" id="A0A4Q7VTE4"/>
<evidence type="ECO:0000313" key="2">
    <source>
        <dbReference type="EMBL" id="RZT99789.1"/>
    </source>
</evidence>
<dbReference type="EMBL" id="SHKO01000001">
    <property type="protein sequence ID" value="RZT99789.1"/>
    <property type="molecule type" value="Genomic_DNA"/>
</dbReference>
<name>A0A4Q7VTE4_9BURK</name>
<proteinExistence type="predicted"/>
<dbReference type="Proteomes" id="UP000293398">
    <property type="component" value="Unassembled WGS sequence"/>
</dbReference>
<sequence>MSYYLIVRVKVNDPEGYAAYTALTPDIVAAHGGRFLVRCPAPVTLEGPQEQQRIVVVEFPDEQHARKFYDSAQYQTAKAIREPVSEAQFLMVPGV</sequence>
<evidence type="ECO:0000313" key="3">
    <source>
        <dbReference type="Proteomes" id="UP000293398"/>
    </source>
</evidence>
<dbReference type="RefSeq" id="WP_130303646.1">
    <property type="nucleotide sequence ID" value="NZ_SHKO01000001.1"/>
</dbReference>
<dbReference type="Pfam" id="PF07045">
    <property type="entry name" value="DUF1330"/>
    <property type="match status" value="1"/>
</dbReference>